<evidence type="ECO:0000256" key="2">
    <source>
        <dbReference type="ARBA" id="ARBA00022603"/>
    </source>
</evidence>
<dbReference type="Pfam" id="PF02353">
    <property type="entry name" value="CMAS"/>
    <property type="match status" value="1"/>
</dbReference>
<evidence type="ECO:0000313" key="5">
    <source>
        <dbReference type="EMBL" id="THG05849.1"/>
    </source>
</evidence>
<organism evidence="5 6">
    <name type="scientific">Camellia sinensis var. sinensis</name>
    <name type="common">China tea</name>
    <dbReference type="NCBI Taxonomy" id="542762"/>
    <lineage>
        <taxon>Eukaryota</taxon>
        <taxon>Viridiplantae</taxon>
        <taxon>Streptophyta</taxon>
        <taxon>Embryophyta</taxon>
        <taxon>Tracheophyta</taxon>
        <taxon>Spermatophyta</taxon>
        <taxon>Magnoliopsida</taxon>
        <taxon>eudicotyledons</taxon>
        <taxon>Gunneridae</taxon>
        <taxon>Pentapetalae</taxon>
        <taxon>asterids</taxon>
        <taxon>Ericales</taxon>
        <taxon>Theaceae</taxon>
        <taxon>Camellia</taxon>
    </lineage>
</organism>
<dbReference type="EMBL" id="SDRB02010552">
    <property type="protein sequence ID" value="THG05849.1"/>
    <property type="molecule type" value="Genomic_DNA"/>
</dbReference>
<evidence type="ECO:0000256" key="4">
    <source>
        <dbReference type="SAM" id="SignalP"/>
    </source>
</evidence>
<feature type="chain" id="PRO_5020553606" evidence="4">
    <location>
        <begin position="17"/>
        <end position="229"/>
    </location>
</feature>
<dbReference type="InterPro" id="IPR029063">
    <property type="entry name" value="SAM-dependent_MTases_sf"/>
</dbReference>
<keyword evidence="6" id="KW-1185">Reference proteome</keyword>
<evidence type="ECO:0000256" key="1">
    <source>
        <dbReference type="ARBA" id="ARBA00010815"/>
    </source>
</evidence>
<accession>A0A4S4DRS1</accession>
<keyword evidence="2" id="KW-0489">Methyltransferase</keyword>
<dbReference type="GO" id="GO:0008168">
    <property type="term" value="F:methyltransferase activity"/>
    <property type="evidence" value="ECO:0007669"/>
    <property type="project" value="UniProtKB-KW"/>
</dbReference>
<dbReference type="PANTHER" id="PTHR43832:SF1">
    <property type="entry name" value="S-ADENOSYL-L-METHIONINE-DEPENDENT METHYLTRANSFERASES SUPERFAMILY PROTEIN"/>
    <property type="match status" value="1"/>
</dbReference>
<protein>
    <submittedName>
        <fullName evidence="5">Uncharacterized protein</fullName>
    </submittedName>
</protein>
<dbReference type="PANTHER" id="PTHR43832">
    <property type="match status" value="1"/>
</dbReference>
<comment type="similarity">
    <text evidence="1">Belongs to the CFA/CMAS family.</text>
</comment>
<dbReference type="STRING" id="542762.A0A4S4DRS1"/>
<feature type="signal peptide" evidence="4">
    <location>
        <begin position="1"/>
        <end position="16"/>
    </location>
</feature>
<keyword evidence="4" id="KW-0732">Signal</keyword>
<dbReference type="AlphaFoldDB" id="A0A4S4DRS1"/>
<dbReference type="SUPFAM" id="SSF53335">
    <property type="entry name" value="S-adenosyl-L-methionine-dependent methyltransferases"/>
    <property type="match status" value="1"/>
</dbReference>
<gene>
    <name evidence="5" type="ORF">TEA_010211</name>
</gene>
<dbReference type="Proteomes" id="UP000306102">
    <property type="component" value="Unassembled WGS sequence"/>
</dbReference>
<evidence type="ECO:0000256" key="3">
    <source>
        <dbReference type="ARBA" id="ARBA00022691"/>
    </source>
</evidence>
<keyword evidence="2" id="KW-0808">Transferase</keyword>
<name>A0A4S4DRS1_CAMSN</name>
<comment type="caution">
    <text evidence="5">The sequence shown here is derived from an EMBL/GenBank/DDBJ whole genome shotgun (WGS) entry which is preliminary data.</text>
</comment>
<dbReference type="GO" id="GO:0032259">
    <property type="term" value="P:methylation"/>
    <property type="evidence" value="ECO:0007669"/>
    <property type="project" value="UniProtKB-KW"/>
</dbReference>
<reference evidence="5 6" key="1">
    <citation type="journal article" date="2018" name="Proc. Natl. Acad. Sci. U.S.A.">
        <title>Draft genome sequence of Camellia sinensis var. sinensis provides insights into the evolution of the tea genome and tea quality.</title>
        <authorList>
            <person name="Wei C."/>
            <person name="Yang H."/>
            <person name="Wang S."/>
            <person name="Zhao J."/>
            <person name="Liu C."/>
            <person name="Gao L."/>
            <person name="Xia E."/>
            <person name="Lu Y."/>
            <person name="Tai Y."/>
            <person name="She G."/>
            <person name="Sun J."/>
            <person name="Cao H."/>
            <person name="Tong W."/>
            <person name="Gao Q."/>
            <person name="Li Y."/>
            <person name="Deng W."/>
            <person name="Jiang X."/>
            <person name="Wang W."/>
            <person name="Chen Q."/>
            <person name="Zhang S."/>
            <person name="Li H."/>
            <person name="Wu J."/>
            <person name="Wang P."/>
            <person name="Li P."/>
            <person name="Shi C."/>
            <person name="Zheng F."/>
            <person name="Jian J."/>
            <person name="Huang B."/>
            <person name="Shan D."/>
            <person name="Shi M."/>
            <person name="Fang C."/>
            <person name="Yue Y."/>
            <person name="Li F."/>
            <person name="Li D."/>
            <person name="Wei S."/>
            <person name="Han B."/>
            <person name="Jiang C."/>
            <person name="Yin Y."/>
            <person name="Xia T."/>
            <person name="Zhang Z."/>
            <person name="Bennetzen J.L."/>
            <person name="Zhao S."/>
            <person name="Wan X."/>
        </authorList>
    </citation>
    <scope>NUCLEOTIDE SEQUENCE [LARGE SCALE GENOMIC DNA]</scope>
    <source>
        <strain evidence="6">cv. Shuchazao</strain>
        <tissue evidence="5">Leaf</tissue>
    </source>
</reference>
<evidence type="ECO:0000313" key="6">
    <source>
        <dbReference type="Proteomes" id="UP000306102"/>
    </source>
</evidence>
<sequence>MEAFAVCFHLFRSCVGLQASCCLFTDASKTLEDTEKAMLELYCERARIKDGHYVLDVGYEWGSLSLYIAQKYSNCKLKMLLANAFPDITMHASFHRDLQLQNLEVIVADIDTFDMDASYDRIFSIEMFEACYHMKNYKDLLRKISKWMKPDSLVFVHHFCHKAFAYHFEAKLNLERRKPWMEGDAMNACNLQCNIYKYAMEWIFTKCMTMQCNATYWGNAMDADYNGDA</sequence>
<keyword evidence="3" id="KW-0949">S-adenosyl-L-methionine</keyword>
<dbReference type="Gene3D" id="3.40.50.150">
    <property type="entry name" value="Vaccinia Virus protein VP39"/>
    <property type="match status" value="1"/>
</dbReference>
<proteinExistence type="inferred from homology"/>